<keyword evidence="2" id="KW-0699">rRNA-binding</keyword>
<dbReference type="GO" id="GO:0005737">
    <property type="term" value="C:cytoplasm"/>
    <property type="evidence" value="ECO:0007669"/>
    <property type="project" value="UniProtKB-ARBA"/>
</dbReference>
<reference evidence="6" key="1">
    <citation type="submission" date="2018-06" db="EMBL/GenBank/DDBJ databases">
        <authorList>
            <person name="Zhirakovskaya E."/>
        </authorList>
    </citation>
    <scope>NUCLEOTIDE SEQUENCE</scope>
</reference>
<dbReference type="InterPro" id="IPR036164">
    <property type="entry name" value="bL21-like_sf"/>
</dbReference>
<dbReference type="GO" id="GO:0003735">
    <property type="term" value="F:structural constituent of ribosome"/>
    <property type="evidence" value="ECO:0007669"/>
    <property type="project" value="InterPro"/>
</dbReference>
<dbReference type="InterPro" id="IPR001787">
    <property type="entry name" value="Ribosomal_bL21"/>
</dbReference>
<dbReference type="GO" id="GO:1990904">
    <property type="term" value="C:ribonucleoprotein complex"/>
    <property type="evidence" value="ECO:0007669"/>
    <property type="project" value="UniProtKB-KW"/>
</dbReference>
<dbReference type="Pfam" id="PF00829">
    <property type="entry name" value="Ribosomal_L21p"/>
    <property type="match status" value="1"/>
</dbReference>
<accession>A0A3B1BYA3</accession>
<evidence type="ECO:0000313" key="6">
    <source>
        <dbReference type="EMBL" id="VAX16794.1"/>
    </source>
</evidence>
<evidence type="ECO:0000256" key="3">
    <source>
        <dbReference type="ARBA" id="ARBA00022884"/>
    </source>
</evidence>
<keyword evidence="5" id="KW-0687">Ribonucleoprotein</keyword>
<organism evidence="6">
    <name type="scientific">hydrothermal vent metagenome</name>
    <dbReference type="NCBI Taxonomy" id="652676"/>
    <lineage>
        <taxon>unclassified sequences</taxon>
        <taxon>metagenomes</taxon>
        <taxon>ecological metagenomes</taxon>
    </lineage>
</organism>
<keyword evidence="4 6" id="KW-0689">Ribosomal protein</keyword>
<dbReference type="InterPro" id="IPR018258">
    <property type="entry name" value="Ribosomal_bL21_CS"/>
</dbReference>
<dbReference type="GO" id="GO:0005840">
    <property type="term" value="C:ribosome"/>
    <property type="evidence" value="ECO:0007669"/>
    <property type="project" value="UniProtKB-KW"/>
</dbReference>
<protein>
    <submittedName>
        <fullName evidence="6">LSU ribosomal protein L21p</fullName>
    </submittedName>
</protein>
<dbReference type="GO" id="GO:0006412">
    <property type="term" value="P:translation"/>
    <property type="evidence" value="ECO:0007669"/>
    <property type="project" value="InterPro"/>
</dbReference>
<comment type="similarity">
    <text evidence="1">Belongs to the bacterial ribosomal protein bL21 family.</text>
</comment>
<dbReference type="EMBL" id="UOGA01000075">
    <property type="protein sequence ID" value="VAX16794.1"/>
    <property type="molecule type" value="Genomic_DNA"/>
</dbReference>
<dbReference type="GO" id="GO:0019843">
    <property type="term" value="F:rRNA binding"/>
    <property type="evidence" value="ECO:0007669"/>
    <property type="project" value="UniProtKB-KW"/>
</dbReference>
<dbReference type="PROSITE" id="PS01169">
    <property type="entry name" value="RIBOSOMAL_L21"/>
    <property type="match status" value="1"/>
</dbReference>
<dbReference type="NCBIfam" id="TIGR00061">
    <property type="entry name" value="L21"/>
    <property type="match status" value="1"/>
</dbReference>
<evidence type="ECO:0000256" key="4">
    <source>
        <dbReference type="ARBA" id="ARBA00022980"/>
    </source>
</evidence>
<evidence type="ECO:0000256" key="5">
    <source>
        <dbReference type="ARBA" id="ARBA00023274"/>
    </source>
</evidence>
<evidence type="ECO:0000256" key="2">
    <source>
        <dbReference type="ARBA" id="ARBA00022730"/>
    </source>
</evidence>
<dbReference type="HAMAP" id="MF_01363">
    <property type="entry name" value="Ribosomal_bL21"/>
    <property type="match status" value="1"/>
</dbReference>
<dbReference type="PANTHER" id="PTHR21349:SF0">
    <property type="entry name" value="LARGE RIBOSOMAL SUBUNIT PROTEIN BL21M"/>
    <property type="match status" value="1"/>
</dbReference>
<dbReference type="PANTHER" id="PTHR21349">
    <property type="entry name" value="50S RIBOSOMAL PROTEIN L21"/>
    <property type="match status" value="1"/>
</dbReference>
<sequence>MFAVVHTGGKQYKVSTGDILDVEKLEGKEGDDVELDQVLLTGDGKDLNIGTPLVKESKVIAKIITQGKGPKIVIMKHKQRKGYRKKQGHRQSLTTIEITAIK</sequence>
<dbReference type="SUPFAM" id="SSF141091">
    <property type="entry name" value="L21p-like"/>
    <property type="match status" value="1"/>
</dbReference>
<name>A0A3B1BYA3_9ZZZZ</name>
<dbReference type="AlphaFoldDB" id="A0A3B1BYA3"/>
<proteinExistence type="inferred from homology"/>
<keyword evidence="3" id="KW-0694">RNA-binding</keyword>
<dbReference type="InterPro" id="IPR028909">
    <property type="entry name" value="bL21-like"/>
</dbReference>
<gene>
    <name evidence="6" type="ORF">MNBD_NITROSPINAE04-975</name>
</gene>
<evidence type="ECO:0000256" key="1">
    <source>
        <dbReference type="ARBA" id="ARBA00008563"/>
    </source>
</evidence>